<sequence>MNRSSKCRTRTLTDGIRSRTRNYLMPQKAQMMMCKRQLEENEMCAADELYCEDSPDGSFAPVSRQIA</sequence>
<evidence type="ECO:0000313" key="1">
    <source>
        <dbReference type="EMBL" id="MPC87032.1"/>
    </source>
</evidence>
<dbReference type="Proteomes" id="UP000324222">
    <property type="component" value="Unassembled WGS sequence"/>
</dbReference>
<accession>A0A5B7IT13</accession>
<dbReference type="OrthoDB" id="347314at2759"/>
<comment type="caution">
    <text evidence="1">The sequence shown here is derived from an EMBL/GenBank/DDBJ whole genome shotgun (WGS) entry which is preliminary data.</text>
</comment>
<reference evidence="1 2" key="1">
    <citation type="submission" date="2019-05" db="EMBL/GenBank/DDBJ databases">
        <title>Another draft genome of Portunus trituberculatus and its Hox gene families provides insights of decapod evolution.</title>
        <authorList>
            <person name="Jeong J.-H."/>
            <person name="Song I."/>
            <person name="Kim S."/>
            <person name="Choi T."/>
            <person name="Kim D."/>
            <person name="Ryu S."/>
            <person name="Kim W."/>
        </authorList>
    </citation>
    <scope>NUCLEOTIDE SEQUENCE [LARGE SCALE GENOMIC DNA]</scope>
    <source>
        <tissue evidence="1">Muscle</tissue>
    </source>
</reference>
<keyword evidence="2" id="KW-1185">Reference proteome</keyword>
<dbReference type="EMBL" id="VSRR010073331">
    <property type="protein sequence ID" value="MPC87032.1"/>
    <property type="molecule type" value="Genomic_DNA"/>
</dbReference>
<name>A0A5B7IT13_PORTR</name>
<evidence type="ECO:0000313" key="2">
    <source>
        <dbReference type="Proteomes" id="UP000324222"/>
    </source>
</evidence>
<organism evidence="1 2">
    <name type="scientific">Portunus trituberculatus</name>
    <name type="common">Swimming crab</name>
    <name type="synonym">Neptunus trituberculatus</name>
    <dbReference type="NCBI Taxonomy" id="210409"/>
    <lineage>
        <taxon>Eukaryota</taxon>
        <taxon>Metazoa</taxon>
        <taxon>Ecdysozoa</taxon>
        <taxon>Arthropoda</taxon>
        <taxon>Crustacea</taxon>
        <taxon>Multicrustacea</taxon>
        <taxon>Malacostraca</taxon>
        <taxon>Eumalacostraca</taxon>
        <taxon>Eucarida</taxon>
        <taxon>Decapoda</taxon>
        <taxon>Pleocyemata</taxon>
        <taxon>Brachyura</taxon>
        <taxon>Eubrachyura</taxon>
        <taxon>Portunoidea</taxon>
        <taxon>Portunidae</taxon>
        <taxon>Portuninae</taxon>
        <taxon>Portunus</taxon>
    </lineage>
</organism>
<gene>
    <name evidence="1" type="ORF">E2C01_081881</name>
</gene>
<dbReference type="AlphaFoldDB" id="A0A5B7IT13"/>
<protein>
    <submittedName>
        <fullName evidence="1">Uncharacterized protein</fullName>
    </submittedName>
</protein>
<proteinExistence type="predicted"/>